<dbReference type="PANTHER" id="PTHR35805">
    <property type="entry name" value="ASPARTATE CARBAMOYLTRANSFERASE REGULATORY CHAIN"/>
    <property type="match status" value="1"/>
</dbReference>
<comment type="function">
    <text evidence="1 7">Involved in allosteric regulation of aspartate carbamoyltransferase.</text>
</comment>
<dbReference type="STRING" id="282676.B6F84_09735"/>
<gene>
    <name evidence="7" type="primary">pyrI</name>
    <name evidence="10" type="ORF">B6F84_09735</name>
</gene>
<dbReference type="RefSeq" id="WP_148692064.1">
    <property type="nucleotide sequence ID" value="NZ_CP020477.1"/>
</dbReference>
<dbReference type="KEGG" id="aman:B6F84_09735"/>
<evidence type="ECO:0000313" key="10">
    <source>
        <dbReference type="EMBL" id="ARM76280.1"/>
    </source>
</evidence>
<feature type="binding site" evidence="7">
    <location>
        <position position="113"/>
    </location>
    <ligand>
        <name>Zn(2+)</name>
        <dbReference type="ChEBI" id="CHEBI:29105"/>
    </ligand>
</feature>
<evidence type="ECO:0000256" key="7">
    <source>
        <dbReference type="HAMAP-Rule" id="MF_00002"/>
    </source>
</evidence>
<dbReference type="InterPro" id="IPR020542">
    <property type="entry name" value="Asp_carbamoyltrfase_reg_C"/>
</dbReference>
<dbReference type="GeneID" id="41591205"/>
<dbReference type="Pfam" id="PF02748">
    <property type="entry name" value="PyrI_C"/>
    <property type="match status" value="1"/>
</dbReference>
<comment type="subunit">
    <text evidence="7">Contains catalytic and regulatory chains.</text>
</comment>
<dbReference type="GO" id="GO:0009347">
    <property type="term" value="C:aspartate carbamoyltransferase complex"/>
    <property type="evidence" value="ECO:0007669"/>
    <property type="project" value="InterPro"/>
</dbReference>
<dbReference type="GO" id="GO:0046872">
    <property type="term" value="F:metal ion binding"/>
    <property type="evidence" value="ECO:0007669"/>
    <property type="project" value="UniProtKB-KW"/>
</dbReference>
<feature type="binding site" evidence="7">
    <location>
        <position position="140"/>
    </location>
    <ligand>
        <name>Zn(2+)</name>
        <dbReference type="ChEBI" id="CHEBI:29105"/>
    </ligand>
</feature>
<keyword evidence="5 7" id="KW-0862">Zinc</keyword>
<dbReference type="InterPro" id="IPR002801">
    <property type="entry name" value="Asp_carbamoylTrfase_reg"/>
</dbReference>
<protein>
    <recommendedName>
        <fullName evidence="3 7">Aspartate carbamoyltransferase regulatory chain</fullName>
    </recommendedName>
</protein>
<comment type="similarity">
    <text evidence="2 7">Belongs to the PyrI family.</text>
</comment>
<feature type="domain" description="Aspartate carbamoyltransferase regulatory subunit C-terminal" evidence="9">
    <location>
        <begin position="101"/>
        <end position="149"/>
    </location>
</feature>
<dbReference type="GO" id="GO:0016740">
    <property type="term" value="F:transferase activity"/>
    <property type="evidence" value="ECO:0007669"/>
    <property type="project" value="UniProtKB-KW"/>
</dbReference>
<dbReference type="NCBIfam" id="TIGR00240">
    <property type="entry name" value="ATCase_reg"/>
    <property type="match status" value="1"/>
</dbReference>
<organism evidence="10 11">
    <name type="scientific">Acidianus manzaensis</name>
    <dbReference type="NCBI Taxonomy" id="282676"/>
    <lineage>
        <taxon>Archaea</taxon>
        <taxon>Thermoproteota</taxon>
        <taxon>Thermoprotei</taxon>
        <taxon>Sulfolobales</taxon>
        <taxon>Sulfolobaceae</taxon>
        <taxon>Acidianus</taxon>
    </lineage>
</organism>
<evidence type="ECO:0000259" key="9">
    <source>
        <dbReference type="Pfam" id="PF02748"/>
    </source>
</evidence>
<dbReference type="AlphaFoldDB" id="A0A1W6K1C4"/>
<dbReference type="PANTHER" id="PTHR35805:SF1">
    <property type="entry name" value="ASPARTATE CARBAMOYLTRANSFERASE REGULATORY CHAIN"/>
    <property type="match status" value="1"/>
</dbReference>
<dbReference type="Gene3D" id="3.30.70.140">
    <property type="entry name" value="Aspartate carbamoyltransferase regulatory subunit, N-terminal domain"/>
    <property type="match status" value="1"/>
</dbReference>
<dbReference type="SUPFAM" id="SSF57825">
    <property type="entry name" value="Aspartate carbamoyltransferase, Regulatory-chain, C-terminal domain"/>
    <property type="match status" value="1"/>
</dbReference>
<dbReference type="GO" id="GO:0006207">
    <property type="term" value="P:'de novo' pyrimidine nucleobase biosynthetic process"/>
    <property type="evidence" value="ECO:0007669"/>
    <property type="project" value="InterPro"/>
</dbReference>
<feature type="binding site" evidence="7">
    <location>
        <position position="137"/>
    </location>
    <ligand>
        <name>Zn(2+)</name>
        <dbReference type="ChEBI" id="CHEBI:29105"/>
    </ligand>
</feature>
<dbReference type="InterPro" id="IPR036792">
    <property type="entry name" value="Asp_carbatrfase_reg_C_sf"/>
</dbReference>
<dbReference type="InterPro" id="IPR036793">
    <property type="entry name" value="Asp_carbatrfase_reg_N_sf"/>
</dbReference>
<evidence type="ECO:0000256" key="5">
    <source>
        <dbReference type="ARBA" id="ARBA00022833"/>
    </source>
</evidence>
<reference evidence="10 11" key="1">
    <citation type="submission" date="2017-03" db="EMBL/GenBank/DDBJ databases">
        <title>Sulfur activation and transportation mechanism of thermophilic Archaea Acidianus manzaensis YN-25.</title>
        <authorList>
            <person name="Ma Y."/>
            <person name="Yang Y."/>
            <person name="Xia J."/>
        </authorList>
    </citation>
    <scope>NUCLEOTIDE SEQUENCE [LARGE SCALE GENOMIC DNA]</scope>
    <source>
        <strain evidence="10 11">YN-25</strain>
    </source>
</reference>
<accession>A0A1W6K1C4</accession>
<name>A0A1W6K1C4_9CREN</name>
<feature type="binding site" evidence="7">
    <location>
        <position position="108"/>
    </location>
    <ligand>
        <name>Zn(2+)</name>
        <dbReference type="ChEBI" id="CHEBI:29105"/>
    </ligand>
</feature>
<keyword evidence="11" id="KW-1185">Reference proteome</keyword>
<dbReference type="Pfam" id="PF01948">
    <property type="entry name" value="PyrI"/>
    <property type="match status" value="1"/>
</dbReference>
<dbReference type="OrthoDB" id="7000at2157"/>
<evidence type="ECO:0000256" key="1">
    <source>
        <dbReference type="ARBA" id="ARBA00002565"/>
    </source>
</evidence>
<sequence length="155" mass="17287">MKNGLIVSKLKNGTVIDHIPAGRALAVLKVLGIKGNEGNRVALVMNVESKKMQRKDIVKIDGRSITEKEAQLITLIAPTATINIVKDYEVIEKRKLDIPEKVEGLLKCPNPSCITNNDIEAKSRFIKESKSPLILKCDYCETYITEEDVLRQILS</sequence>
<keyword evidence="10" id="KW-0808">Transferase</keyword>
<feature type="domain" description="Aspartate carbamoyltransferase regulatory subunit N-terminal" evidence="8">
    <location>
        <begin position="6"/>
        <end position="96"/>
    </location>
</feature>
<dbReference type="SUPFAM" id="SSF54893">
    <property type="entry name" value="Aspartate carbamoyltransferase, Regulatory-chain, N-terminal domain"/>
    <property type="match status" value="1"/>
</dbReference>
<proteinExistence type="inferred from homology"/>
<evidence type="ECO:0000256" key="4">
    <source>
        <dbReference type="ARBA" id="ARBA00022723"/>
    </source>
</evidence>
<evidence type="ECO:0000256" key="6">
    <source>
        <dbReference type="ARBA" id="ARBA00022975"/>
    </source>
</evidence>
<dbReference type="InterPro" id="IPR020545">
    <property type="entry name" value="Asp_carbamoyltransf_reg_N"/>
</dbReference>
<dbReference type="Gene3D" id="2.30.30.20">
    <property type="entry name" value="Aspartate carbamoyltransferase regulatory subunit, C-terminal domain"/>
    <property type="match status" value="1"/>
</dbReference>
<dbReference type="GO" id="GO:0006221">
    <property type="term" value="P:pyrimidine nucleotide biosynthetic process"/>
    <property type="evidence" value="ECO:0007669"/>
    <property type="project" value="UniProtKB-UniRule"/>
</dbReference>
<dbReference type="EMBL" id="CP020477">
    <property type="protein sequence ID" value="ARM76280.1"/>
    <property type="molecule type" value="Genomic_DNA"/>
</dbReference>
<keyword evidence="4 7" id="KW-0479">Metal-binding</keyword>
<dbReference type="Proteomes" id="UP000193404">
    <property type="component" value="Chromosome"/>
</dbReference>
<evidence type="ECO:0000256" key="3">
    <source>
        <dbReference type="ARBA" id="ARBA00021764"/>
    </source>
</evidence>
<dbReference type="HAMAP" id="MF_00002">
    <property type="entry name" value="Asp_carb_tr_reg"/>
    <property type="match status" value="1"/>
</dbReference>
<comment type="cofactor">
    <cofactor evidence="7">
        <name>Zn(2+)</name>
        <dbReference type="ChEBI" id="CHEBI:29105"/>
    </cofactor>
    <text evidence="7">Binds 1 zinc ion per subunit.</text>
</comment>
<evidence type="ECO:0000259" key="8">
    <source>
        <dbReference type="Pfam" id="PF01948"/>
    </source>
</evidence>
<evidence type="ECO:0000313" key="11">
    <source>
        <dbReference type="Proteomes" id="UP000193404"/>
    </source>
</evidence>
<evidence type="ECO:0000256" key="2">
    <source>
        <dbReference type="ARBA" id="ARBA00010498"/>
    </source>
</evidence>
<keyword evidence="6 7" id="KW-0665">Pyrimidine biosynthesis</keyword>